<protein>
    <recommendedName>
        <fullName evidence="4">Glycosyltransferase</fullName>
        <ecNumber evidence="4">2.4.1.-</ecNumber>
    </recommendedName>
</protein>
<evidence type="ECO:0000256" key="4">
    <source>
        <dbReference type="RuleBase" id="RU362057"/>
    </source>
</evidence>
<dbReference type="OrthoDB" id="1916172at2759"/>
<gene>
    <name evidence="6" type="ORF">HHK36_016793</name>
</gene>
<dbReference type="Proteomes" id="UP000655225">
    <property type="component" value="Unassembled WGS sequence"/>
</dbReference>
<dbReference type="EC" id="2.4.1.-" evidence="4"/>
<evidence type="ECO:0000313" key="7">
    <source>
        <dbReference type="Proteomes" id="UP000655225"/>
    </source>
</evidence>
<dbReference type="InterPro" id="IPR058980">
    <property type="entry name" value="Glyco_transf_N"/>
</dbReference>
<dbReference type="InterPro" id="IPR035595">
    <property type="entry name" value="UDP_glycos_trans_CS"/>
</dbReference>
<dbReference type="PROSITE" id="PS00375">
    <property type="entry name" value="UDPGT"/>
    <property type="match status" value="1"/>
</dbReference>
<evidence type="ECO:0000256" key="3">
    <source>
        <dbReference type="RuleBase" id="RU003718"/>
    </source>
</evidence>
<dbReference type="Gene3D" id="3.40.50.2000">
    <property type="entry name" value="Glycogen Phosphorylase B"/>
    <property type="match status" value="2"/>
</dbReference>
<evidence type="ECO:0000259" key="5">
    <source>
        <dbReference type="Pfam" id="PF26168"/>
    </source>
</evidence>
<evidence type="ECO:0000256" key="2">
    <source>
        <dbReference type="ARBA" id="ARBA00022679"/>
    </source>
</evidence>
<dbReference type="SUPFAM" id="SSF53756">
    <property type="entry name" value="UDP-Glycosyltransferase/glycogen phosphorylase"/>
    <property type="match status" value="1"/>
</dbReference>
<evidence type="ECO:0000256" key="1">
    <source>
        <dbReference type="ARBA" id="ARBA00009995"/>
    </source>
</evidence>
<dbReference type="PANTHER" id="PTHR48044:SF29">
    <property type="entry name" value="GLYCOSYLTRANSFERASE"/>
    <property type="match status" value="1"/>
</dbReference>
<dbReference type="GO" id="GO:0008194">
    <property type="term" value="F:UDP-glycosyltransferase activity"/>
    <property type="evidence" value="ECO:0007669"/>
    <property type="project" value="InterPro"/>
</dbReference>
<sequence length="519" mass="58091">MLPWLAHGHISPFLELAKKLIKRNVYIYFCSTAVNLSSIKDQISEESFHSIQLVELHLPSFPDLPPHYHTTKSLPPHLIPTLRKALDMAEPTVSTILKLLNPHLLIYDFFQPWAPVIASAQNIPAILFNTTGAATFCFSLHHMKNPGVEFPSPFLHFEEHEIRRNTQLLESSAGSKDTYRKCIEKSSDIILMKTFREIEAKYLDYLTVLYEKKPVPVGVLVQDPIYENNQSEFIQWLSKKEKSSAVFVSFGSECILKKEEMEEIAHGLELSSINFIWAIKFPKGEKSRIDEALPQGFLERVGERGMVVEGWAPQTKILQHSSIGGFVSHCGWSSVVEGMRYGVPIIAMPIHLDQPLNARMAVEIGVGVEVKREKDGRLERGEVAKVIREVVLEKEGEEVRRKAKEMGGKIGMKGEEEIDVLLEELMLLSRPLSPVVQVTRTVAVPVQEEQQGATIAADIVAPTQTVVAPTVAAPVSLRRSSRDRRSAMSSDYEVYLNEVAGGVSFSGEVSPASKHRFSC</sequence>
<dbReference type="OMA" id="SEEYSHC"/>
<dbReference type="PANTHER" id="PTHR48044">
    <property type="entry name" value="GLYCOSYLTRANSFERASE"/>
    <property type="match status" value="1"/>
</dbReference>
<organism evidence="6 7">
    <name type="scientific">Tetracentron sinense</name>
    <name type="common">Spur-leaf</name>
    <dbReference type="NCBI Taxonomy" id="13715"/>
    <lineage>
        <taxon>Eukaryota</taxon>
        <taxon>Viridiplantae</taxon>
        <taxon>Streptophyta</taxon>
        <taxon>Embryophyta</taxon>
        <taxon>Tracheophyta</taxon>
        <taxon>Spermatophyta</taxon>
        <taxon>Magnoliopsida</taxon>
        <taxon>Trochodendrales</taxon>
        <taxon>Trochodendraceae</taxon>
        <taxon>Tetracentron</taxon>
    </lineage>
</organism>
<name>A0A834Z426_TETSI</name>
<comment type="similarity">
    <text evidence="1 3">Belongs to the UDP-glycosyltransferase family.</text>
</comment>
<dbReference type="GO" id="GO:1901137">
    <property type="term" value="P:carbohydrate derivative biosynthetic process"/>
    <property type="evidence" value="ECO:0007669"/>
    <property type="project" value="UniProtKB-ARBA"/>
</dbReference>
<accession>A0A834Z426</accession>
<comment type="caution">
    <text evidence="6">The sequence shown here is derived from an EMBL/GenBank/DDBJ whole genome shotgun (WGS) entry which is preliminary data.</text>
</comment>
<dbReference type="AlphaFoldDB" id="A0A834Z426"/>
<dbReference type="CDD" id="cd03784">
    <property type="entry name" value="GT1_Gtf-like"/>
    <property type="match status" value="1"/>
</dbReference>
<proteinExistence type="inferred from homology"/>
<evidence type="ECO:0000313" key="6">
    <source>
        <dbReference type="EMBL" id="KAF8397868.1"/>
    </source>
</evidence>
<dbReference type="InterPro" id="IPR002213">
    <property type="entry name" value="UDP_glucos_trans"/>
</dbReference>
<dbReference type="Pfam" id="PF26168">
    <property type="entry name" value="Glyco_transf_N"/>
    <property type="match status" value="1"/>
</dbReference>
<dbReference type="FunFam" id="3.40.50.2000:FF:000060">
    <property type="entry name" value="Glycosyltransferase"/>
    <property type="match status" value="1"/>
</dbReference>
<keyword evidence="3" id="KW-0328">Glycosyltransferase</keyword>
<keyword evidence="7" id="KW-1185">Reference proteome</keyword>
<dbReference type="Pfam" id="PF00201">
    <property type="entry name" value="UDPGT"/>
    <property type="match status" value="1"/>
</dbReference>
<reference evidence="6 7" key="1">
    <citation type="submission" date="2020-04" db="EMBL/GenBank/DDBJ databases">
        <title>Plant Genome Project.</title>
        <authorList>
            <person name="Zhang R.-G."/>
        </authorList>
    </citation>
    <scope>NUCLEOTIDE SEQUENCE [LARGE SCALE GENOMIC DNA]</scope>
    <source>
        <strain evidence="6">YNK0</strain>
        <tissue evidence="6">Leaf</tissue>
    </source>
</reference>
<keyword evidence="2 3" id="KW-0808">Transferase</keyword>
<feature type="domain" description="Glycosyltransferase N-terminal" evidence="5">
    <location>
        <begin position="1"/>
        <end position="207"/>
    </location>
</feature>
<dbReference type="EMBL" id="JABCRI010000011">
    <property type="protein sequence ID" value="KAF8397868.1"/>
    <property type="molecule type" value="Genomic_DNA"/>
</dbReference>